<feature type="compositionally biased region" description="Low complexity" evidence="1">
    <location>
        <begin position="338"/>
        <end position="351"/>
    </location>
</feature>
<proteinExistence type="predicted"/>
<comment type="caution">
    <text evidence="2">The sequence shown here is derived from an EMBL/GenBank/DDBJ whole genome shotgun (WGS) entry which is preliminary data.</text>
</comment>
<protein>
    <submittedName>
        <fullName evidence="2">Uncharacterized protein</fullName>
    </submittedName>
</protein>
<dbReference type="EMBL" id="LUEZ02000076">
    <property type="protein sequence ID" value="RDB19698.1"/>
    <property type="molecule type" value="Genomic_DNA"/>
</dbReference>
<name>A0A369JCU1_HYPMA</name>
<evidence type="ECO:0000313" key="2">
    <source>
        <dbReference type="EMBL" id="RDB19698.1"/>
    </source>
</evidence>
<accession>A0A369JCU1</accession>
<feature type="region of interest" description="Disordered" evidence="1">
    <location>
        <begin position="326"/>
        <end position="356"/>
    </location>
</feature>
<keyword evidence="3" id="KW-1185">Reference proteome</keyword>
<evidence type="ECO:0000256" key="1">
    <source>
        <dbReference type="SAM" id="MobiDB-lite"/>
    </source>
</evidence>
<evidence type="ECO:0000313" key="3">
    <source>
        <dbReference type="Proteomes" id="UP000076154"/>
    </source>
</evidence>
<organism evidence="2 3">
    <name type="scientific">Hypsizygus marmoreus</name>
    <name type="common">White beech mushroom</name>
    <name type="synonym">Agaricus marmoreus</name>
    <dbReference type="NCBI Taxonomy" id="39966"/>
    <lineage>
        <taxon>Eukaryota</taxon>
        <taxon>Fungi</taxon>
        <taxon>Dikarya</taxon>
        <taxon>Basidiomycota</taxon>
        <taxon>Agaricomycotina</taxon>
        <taxon>Agaricomycetes</taxon>
        <taxon>Agaricomycetidae</taxon>
        <taxon>Agaricales</taxon>
        <taxon>Tricholomatineae</taxon>
        <taxon>Lyophyllaceae</taxon>
        <taxon>Hypsizygus</taxon>
    </lineage>
</organism>
<dbReference type="OrthoDB" id="2634326at2759"/>
<sequence length="697" mass="77304">MPLDDMNQITPDLLKTEPSLLLHNKGTHTESLTAFDGKVGAVVADGHFFITSPNIEVIYEPPLGAYCEMRFRRDYKYSDDDPLQWPQPYNVPACHWACMPLLPAPDDPYRIMWSTPAESDWVPSTTGGVVSGMGLLTSELLKLLGRAIMVLKLEVKRYMTNDRFPEKSILVQQLSSSLDHTLQRLQSLPMTRREVLFGMALLQRDFRSLMAALKYLTVCQPRMLGCLPPATELEIAVGAFTHDTKIAQDFVRAGLPVWLVRSYDQVPVTHVDTLVMARKPAGNIIMADMDPLHGTFFRRNASDEKQLSAFDTFIAGFYRYPNPFQVGLPPSSPPPPTSTSSTAVMSSLTTTRQPESSLSSVSGLMIPALLVVCSADKSRTGHQAHAQPYGKRDNKGAGSRAKFTELERPFIPPAVPAWKDALASVNTKVRVAFQGPDDSAYAFPDPGLFYGVQSEEKRMRFIHNWLRNRPAMIFRLSSSTSSARPLSNQCWRTILNYGQEAASGEPSSSTKGAQIRHNMRELLGNCLDQAGITLELGNDNLSVFWHEQQLSAGAMPSLDISREILWELYELNFCFELLALDHRAQQISDDSDRRQSLIRACFPGGGSILVVDVDLAGQGLSAPTLTARAPYLVALRRVMKDWSGNTAAALGTADQRVEDYSLEDLKGLEHDVAQFYTQSFFNNFGHAAIIPHSLTTT</sequence>
<dbReference type="AlphaFoldDB" id="A0A369JCU1"/>
<gene>
    <name evidence="2" type="ORF">Hypma_013215</name>
</gene>
<dbReference type="Proteomes" id="UP000076154">
    <property type="component" value="Unassembled WGS sequence"/>
</dbReference>
<reference evidence="2" key="1">
    <citation type="submission" date="2018-04" db="EMBL/GenBank/DDBJ databases">
        <title>Whole genome sequencing of Hypsizygus marmoreus.</title>
        <authorList>
            <person name="Choi I.-G."/>
            <person name="Min B."/>
            <person name="Kim J.-G."/>
            <person name="Kim S."/>
            <person name="Oh Y.-L."/>
            <person name="Kong W.-S."/>
            <person name="Park H."/>
            <person name="Jeong J."/>
            <person name="Song E.-S."/>
        </authorList>
    </citation>
    <scope>NUCLEOTIDE SEQUENCE [LARGE SCALE GENOMIC DNA]</scope>
    <source>
        <strain evidence="2">51987-8</strain>
    </source>
</reference>
<dbReference type="InParanoid" id="A0A369JCU1"/>